<dbReference type="InterPro" id="IPR016197">
    <property type="entry name" value="Chromo-like_dom_sf"/>
</dbReference>
<feature type="compositionally biased region" description="Acidic residues" evidence="10">
    <location>
        <begin position="281"/>
        <end position="294"/>
    </location>
</feature>
<organism evidence="12">
    <name type="scientific">Bactrocera dorsalis</name>
    <name type="common">Oriental fruit fly</name>
    <name type="synonym">Dacus dorsalis</name>
    <dbReference type="NCBI Taxonomy" id="27457"/>
    <lineage>
        <taxon>Eukaryota</taxon>
        <taxon>Metazoa</taxon>
        <taxon>Ecdysozoa</taxon>
        <taxon>Arthropoda</taxon>
        <taxon>Hexapoda</taxon>
        <taxon>Insecta</taxon>
        <taxon>Pterygota</taxon>
        <taxon>Neoptera</taxon>
        <taxon>Endopterygota</taxon>
        <taxon>Diptera</taxon>
        <taxon>Brachycera</taxon>
        <taxon>Muscomorpha</taxon>
        <taxon>Tephritoidea</taxon>
        <taxon>Tephritidae</taxon>
        <taxon>Bactrocera</taxon>
        <taxon>Bactrocera</taxon>
    </lineage>
</organism>
<dbReference type="CDD" id="cd20389">
    <property type="entry name" value="Tudor_ARID4_rpt1"/>
    <property type="match status" value="1"/>
</dbReference>
<feature type="compositionally biased region" description="Basic and acidic residues" evidence="10">
    <location>
        <begin position="781"/>
        <end position="795"/>
    </location>
</feature>
<dbReference type="FunFam" id="1.10.150.60:FF:000013">
    <property type="entry name" value="AT-rich interactive domain-containing protein 4B"/>
    <property type="match status" value="1"/>
</dbReference>
<dbReference type="Pfam" id="PF11717">
    <property type="entry name" value="Tudor-knot"/>
    <property type="match status" value="1"/>
</dbReference>
<evidence type="ECO:0000256" key="10">
    <source>
        <dbReference type="SAM" id="MobiDB-lite"/>
    </source>
</evidence>
<dbReference type="Gene3D" id="2.30.30.140">
    <property type="match status" value="3"/>
</dbReference>
<protein>
    <submittedName>
        <fullName evidence="12">AT-rich interactive domain-containing protein 4B</fullName>
    </submittedName>
</protein>
<dbReference type="GO" id="GO:0005634">
    <property type="term" value="C:nucleus"/>
    <property type="evidence" value="ECO:0007669"/>
    <property type="project" value="TreeGrafter"/>
</dbReference>
<dbReference type="SMART" id="SM00298">
    <property type="entry name" value="CHROMO"/>
    <property type="match status" value="1"/>
</dbReference>
<dbReference type="InterPro" id="IPR051232">
    <property type="entry name" value="ARID/SWI1_ChromRemod"/>
</dbReference>
<evidence type="ECO:0000313" key="12">
    <source>
        <dbReference type="EMBL" id="JAC49570.1"/>
    </source>
</evidence>
<feature type="compositionally biased region" description="Basic and acidic residues" evidence="10">
    <location>
        <begin position="1748"/>
        <end position="1757"/>
    </location>
</feature>
<keyword evidence="1" id="KW-1017">Isopeptide bond</keyword>
<feature type="compositionally biased region" description="Polar residues" evidence="10">
    <location>
        <begin position="1690"/>
        <end position="1702"/>
    </location>
</feature>
<dbReference type="SMART" id="SM01014">
    <property type="entry name" value="ARID"/>
    <property type="match status" value="1"/>
</dbReference>
<dbReference type="Gene3D" id="1.10.150.60">
    <property type="entry name" value="ARID DNA-binding domain"/>
    <property type="match status" value="1"/>
</dbReference>
<feature type="compositionally biased region" description="Polar residues" evidence="10">
    <location>
        <begin position="755"/>
        <end position="774"/>
    </location>
</feature>
<dbReference type="InterPro" id="IPR001606">
    <property type="entry name" value="ARID_dom"/>
</dbReference>
<feature type="region of interest" description="Disordered" evidence="10">
    <location>
        <begin position="124"/>
        <end position="170"/>
    </location>
</feature>
<dbReference type="PROSITE" id="PS51011">
    <property type="entry name" value="ARID"/>
    <property type="match status" value="1"/>
</dbReference>
<keyword evidence="9" id="KW-0175">Coiled coil</keyword>
<evidence type="ECO:0000256" key="1">
    <source>
        <dbReference type="ARBA" id="ARBA00022499"/>
    </source>
</evidence>
<feature type="region of interest" description="Disordered" evidence="10">
    <location>
        <begin position="905"/>
        <end position="937"/>
    </location>
</feature>
<feature type="compositionally biased region" description="Basic and acidic residues" evidence="10">
    <location>
        <begin position="574"/>
        <end position="585"/>
    </location>
</feature>
<gene>
    <name evidence="12" type="primary">ARI4B</name>
</gene>
<evidence type="ECO:0000256" key="7">
    <source>
        <dbReference type="ARBA" id="ARBA00023163"/>
    </source>
</evidence>
<feature type="region of interest" description="Disordered" evidence="10">
    <location>
        <begin position="524"/>
        <end position="585"/>
    </location>
</feature>
<feature type="region of interest" description="Disordered" evidence="10">
    <location>
        <begin position="1105"/>
        <end position="1137"/>
    </location>
</feature>
<dbReference type="PANTHER" id="PTHR13964:SF27">
    <property type="entry name" value="HAT-TRICK, ISOFORM D"/>
    <property type="match status" value="1"/>
</dbReference>
<feature type="region of interest" description="Disordered" evidence="10">
    <location>
        <begin position="396"/>
        <end position="429"/>
    </location>
</feature>
<dbReference type="FunFam" id="2.30.30.140:FF:000097">
    <property type="entry name" value="AT-rich interactive domain-containing protein 4B"/>
    <property type="match status" value="1"/>
</dbReference>
<feature type="region of interest" description="Disordered" evidence="10">
    <location>
        <begin position="1738"/>
        <end position="1785"/>
    </location>
</feature>
<feature type="region of interest" description="Disordered" evidence="10">
    <location>
        <begin position="654"/>
        <end position="828"/>
    </location>
</feature>
<keyword evidence="4" id="KW-0156">Chromatin regulator</keyword>
<keyword evidence="8" id="KW-0539">Nucleus</keyword>
<feature type="region of interest" description="Disordered" evidence="10">
    <location>
        <begin position="1683"/>
        <end position="1702"/>
    </location>
</feature>
<evidence type="ECO:0000259" key="11">
    <source>
        <dbReference type="PROSITE" id="PS51011"/>
    </source>
</evidence>
<dbReference type="CDD" id="cd20390">
    <property type="entry name" value="Tudor_ARID4_rpt2"/>
    <property type="match status" value="1"/>
</dbReference>
<feature type="compositionally biased region" description="Polar residues" evidence="10">
    <location>
        <begin position="681"/>
        <end position="712"/>
    </location>
</feature>
<keyword evidence="7" id="KW-0804">Transcription</keyword>
<dbReference type="InterPro" id="IPR012603">
    <property type="entry name" value="ARID4A/B_PWWP"/>
</dbReference>
<feature type="region of interest" description="Disordered" evidence="10">
    <location>
        <begin position="2035"/>
        <end position="2079"/>
    </location>
</feature>
<dbReference type="SUPFAM" id="SSF54160">
    <property type="entry name" value="Chromo domain-like"/>
    <property type="match status" value="1"/>
</dbReference>
<proteinExistence type="predicted"/>
<dbReference type="CDD" id="cd16100">
    <property type="entry name" value="ARID"/>
    <property type="match status" value="1"/>
</dbReference>
<evidence type="ECO:0000256" key="8">
    <source>
        <dbReference type="ARBA" id="ARBA00023242"/>
    </source>
</evidence>
<dbReference type="GO" id="GO:0005694">
    <property type="term" value="C:chromosome"/>
    <property type="evidence" value="ECO:0007669"/>
    <property type="project" value="UniProtKB-ARBA"/>
</dbReference>
<dbReference type="SUPFAM" id="SSF63748">
    <property type="entry name" value="Tudor/PWWP/MBT"/>
    <property type="match status" value="1"/>
</dbReference>
<keyword evidence="2" id="KW-0597">Phosphoprotein</keyword>
<feature type="coiled-coil region" evidence="9">
    <location>
        <begin position="2160"/>
        <end position="2208"/>
    </location>
</feature>
<dbReference type="InterPro" id="IPR000953">
    <property type="entry name" value="Chromo/chromo_shadow_dom"/>
</dbReference>
<evidence type="ECO:0000256" key="2">
    <source>
        <dbReference type="ARBA" id="ARBA00022553"/>
    </source>
</evidence>
<sequence>MQQVDTDPPSLPVGTEVSAKYKGAFCEAKVSKVVRNIKVKVAYKQGLGSGIVPDDLIKVAPGQLRVGATVEVRHPDRKDLVECTVTKIQDCSQYTVVFDDGDITTLRRTALCLKSGRHFNESETLDQLPLTHPEHFGNPVVGGRRGRRRGQLNDDSSDEEDESDAKEVVNEKEEHIGNVVCVEMETKKKDKEKWFPGLILAPTAQANVRIRVKDEYLVRSFKDGRYYTVPKKETTEFTREAAAKQDGQAVQAALQYLDSGALPPHWDRESLFGLNNSSSEGDGELESDSSDDEPREEKDRFVAQLYKYMDDRGTPLNKVPSIQNRDVDLYRLFRAVQKCGGYNRVTAKNQWKSIAVRLGFTSVTVSVTNLVKQAYKKFLQPYGEFHRKLGCSMLMTPRNSNRSKGRSLVRANSVASPKPIDSSKESLNKPASNTIAASSFSSSSSASSGQNIAASSVVTTTANVITVVTPSVTEESENTSESSLDNAKNKRKTVVGKVKGLVEKYEEKSRDDCDVPLSKIRTSAETPRCEEKDKAPSLKDVPAAPTLHIRDSSPPGTSAGSKKDKSQKKQTPQSDDKRNKRKKDDTIEKVDTGDFIVEVGDKLKVYYHEKKVTYEAKVIEISVQRGSPMYLVHYTGWNNRYDEWVPRERIAENITKGSKQKGRMSNASGIEKQKENPSKPPSVSSLNPSGPPNSMVNIIGNTPISTKLSVSSKRGRGRSDSLPPRSTTPSSVASNSSRTKSPATSGLKRRPIRSMVNTTRRTSANVSDVSLQSESDTDSDEPVRRPTRGSKEIEYKSGSLSGKVANKSINSDTDVDDDEDDTSIIIGTNSNSTKGRNYDLNQIRSELRGLKSPSPSYVRNDESLSKVTQPIKVESVIDVKDVCSSKSKAMVESNAEVIAIKQEVKQDQKDDNVKSSTDMSSETESFCDDDSQSSGKTTTLENMTKRFQQKIKAGKQQAFEKLSCGNPAVERVPKVVEKIIQDSLAEKLQEILKTKPEVKKEEGLEADISDAALCKSDIDKEDSKQKSVQTELIQKNTSNIQPRFESTICSSKYSSLIVEKPVCSNKKIESGCCKKTDIIRKGVTDNIESQSKKSIEPLVKELNKGEPSAACSPSSSSSSSSASASSSSRSLPDMSKLDISGGSSTSSIYVMPNKDAKLISIAPKATSPDIYEFKDPEPFEFELRKLQTTSANISSLTTGITSACNVSGISRKSTQKSVISQISVNEKQQPPPNPMTVLVNRKKKGSPMKETVVDKPKLLKTEGKLNVMSDGKINKIASTISVVTKNTLDSQTNLMTLNPLSENQQISLCSNSITQKIDTLNNTSFDTLRTSPNFNVNINALNEELAQTVQETTRALTDAFQKPKLSSLQEVTGTPPNLASPKQNDIENLMTPSKSQQENVSTLSSPLPTVPIKTVIGSPFIETRKDLSNVFELSTSEGFTSLSESKDNKFEFENAKKMLSATSDAFDLEPAKYENRPTSIADKLLKAISQKKEEDKYKIEPKNEKGEDGGSSKDDFTVVKNTAELILGNDSASNEPLNINIDLAGSPMSFGSNLSLEKLPIITGSINKPIPLTSPEPKLGILESITVKNNDLTETIQKLECAIQRKTPVSGLSVTTTPNTFSEDSMDSTDSERRLVIEDVAEDMCDILKSPNDSQHIGETKISILSHKTDVAVSKVVPDNISPHIRADSQIPQTPHTSRPQCLSASVPFPTISAPIVVTSANKISTVLHVVADMTNEQKEPQFGNQEVQKKDKRKQEGSLSVGIENSANNETRSNENTNLRDSYSVKSFETVAPSPLIESSKQQTQRSTDVVPISVPDIPVSVVVASGAVPSVKAAAQAAAEAAVQSPISKIHTTTNVAHKAPVSKTLIPSNLIVSSEETLTIDTNLESKINIQDSGVYIDASNDMKITPPSTVTCPSVAGTSANSGFYLDMRTELRPEDGVKPIHDTSHTNIEIERFSCKKVEASLCADELASNFGVDTNNESINLLCEETIPGSPTPAFGGKEEPSGTQLATESTLLLDSNIKVLGVTEPGALLANMNNSPNDSASHDDSSEDVKKQVDMENEISPRKRRRPRKQSEMIIISDHHTKRRRQMACMKKIPAGSDSDENSDGTSHRILESRHHFQQQFQLQQPQTSVGIRSCPYNFLVHLDPSLGSDQCIAILLKQIQELRKTYNAIKIDLASIDRRRKKLRRREREKKQQVQNQQVKIS</sequence>
<dbReference type="OrthoDB" id="10068428at2759"/>
<accession>A0A034W5Z7</accession>
<dbReference type="Pfam" id="PF08169">
    <property type="entry name" value="RBB1NT"/>
    <property type="match status" value="1"/>
</dbReference>
<dbReference type="SMART" id="SM00501">
    <property type="entry name" value="BRIGHT"/>
    <property type="match status" value="1"/>
</dbReference>
<feature type="compositionally biased region" description="Acidic residues" evidence="10">
    <location>
        <begin position="155"/>
        <end position="164"/>
    </location>
</feature>
<dbReference type="InterPro" id="IPR025995">
    <property type="entry name" value="Tudor-knot"/>
</dbReference>
<feature type="compositionally biased region" description="Basic and acidic residues" evidence="10">
    <location>
        <begin position="2047"/>
        <end position="2061"/>
    </location>
</feature>
<dbReference type="InterPro" id="IPR002999">
    <property type="entry name" value="Tudor"/>
</dbReference>
<dbReference type="Pfam" id="PF01388">
    <property type="entry name" value="ARID"/>
    <property type="match status" value="1"/>
</dbReference>
<feature type="compositionally biased region" description="Low complexity" evidence="10">
    <location>
        <begin position="727"/>
        <end position="739"/>
    </location>
</feature>
<feature type="compositionally biased region" description="Polar residues" evidence="10">
    <location>
        <begin position="914"/>
        <end position="924"/>
    </location>
</feature>
<dbReference type="SMART" id="SM00333">
    <property type="entry name" value="TUDOR"/>
    <property type="match status" value="2"/>
</dbReference>
<keyword evidence="3" id="KW-0832">Ubl conjugation</keyword>
<dbReference type="GO" id="GO:0000976">
    <property type="term" value="F:transcription cis-regulatory region binding"/>
    <property type="evidence" value="ECO:0007669"/>
    <property type="project" value="TreeGrafter"/>
</dbReference>
<dbReference type="SUPFAM" id="SSF46774">
    <property type="entry name" value="ARID-like"/>
    <property type="match status" value="1"/>
</dbReference>
<evidence type="ECO:0000256" key="4">
    <source>
        <dbReference type="ARBA" id="ARBA00022853"/>
    </source>
</evidence>
<evidence type="ECO:0000256" key="5">
    <source>
        <dbReference type="ARBA" id="ARBA00023015"/>
    </source>
</evidence>
<dbReference type="EMBL" id="GAKP01009382">
    <property type="protein sequence ID" value="JAC49570.1"/>
    <property type="molecule type" value="Transcribed_RNA"/>
</dbReference>
<dbReference type="GO" id="GO:0006357">
    <property type="term" value="P:regulation of transcription by RNA polymerase II"/>
    <property type="evidence" value="ECO:0007669"/>
    <property type="project" value="TreeGrafter"/>
</dbReference>
<evidence type="ECO:0000256" key="9">
    <source>
        <dbReference type="SAM" id="Coils"/>
    </source>
</evidence>
<feature type="domain" description="ARID" evidence="11">
    <location>
        <begin position="295"/>
        <end position="387"/>
    </location>
</feature>
<name>A0A034W5Z7_BACDO</name>
<feature type="region of interest" description="Disordered" evidence="10">
    <location>
        <begin position="1495"/>
        <end position="1514"/>
    </location>
</feature>
<evidence type="ECO:0000256" key="3">
    <source>
        <dbReference type="ARBA" id="ARBA00022843"/>
    </source>
</evidence>
<feature type="compositionally biased region" description="Polar residues" evidence="10">
    <location>
        <begin position="1764"/>
        <end position="1785"/>
    </location>
</feature>
<dbReference type="GO" id="GO:0006325">
    <property type="term" value="P:chromatin organization"/>
    <property type="evidence" value="ECO:0007669"/>
    <property type="project" value="UniProtKB-KW"/>
</dbReference>
<keyword evidence="6" id="KW-0238">DNA-binding</keyword>
<evidence type="ECO:0000256" key="6">
    <source>
        <dbReference type="ARBA" id="ARBA00023125"/>
    </source>
</evidence>
<feature type="compositionally biased region" description="Low complexity" evidence="10">
    <location>
        <begin position="1108"/>
        <end position="1130"/>
    </location>
</feature>
<dbReference type="PANTHER" id="PTHR13964">
    <property type="entry name" value="RBP-RELATED"/>
    <property type="match status" value="1"/>
</dbReference>
<feature type="region of interest" description="Disordered" evidence="10">
    <location>
        <begin position="272"/>
        <end position="297"/>
    </location>
</feature>
<feature type="compositionally biased region" description="Basic and acidic residues" evidence="10">
    <location>
        <begin position="527"/>
        <end position="537"/>
    </location>
</feature>
<keyword evidence="5" id="KW-0805">Transcription regulation</keyword>
<reference evidence="12" key="1">
    <citation type="journal article" date="2014" name="BMC Genomics">
        <title>Characterizing the developmental transcriptome of the oriental fruit fly, Bactrocera dorsalis (Diptera: Tephritidae) through comparative genomic analysis with Drosophila melanogaster utilizing modENCODE datasets.</title>
        <authorList>
            <person name="Geib S.M."/>
            <person name="Calla B."/>
            <person name="Hall B."/>
            <person name="Hou S."/>
            <person name="Manoukis N.C."/>
        </authorList>
    </citation>
    <scope>NUCLEOTIDE SEQUENCE</scope>
    <source>
        <strain evidence="12">Punador</strain>
    </source>
</reference>
<feature type="compositionally biased region" description="Acidic residues" evidence="10">
    <location>
        <begin position="813"/>
        <end position="822"/>
    </location>
</feature>
<dbReference type="InterPro" id="IPR036431">
    <property type="entry name" value="ARID_dom_sf"/>
</dbReference>